<proteinExistence type="predicted"/>
<gene>
    <name evidence="2" type="primary">ureD</name>
    <name evidence="2" type="ORF">nbrc107697_34790</name>
</gene>
<accession>A0A7I9V320</accession>
<keyword evidence="1" id="KW-0143">Chaperone</keyword>
<dbReference type="Proteomes" id="UP000444980">
    <property type="component" value="Unassembled WGS sequence"/>
</dbReference>
<dbReference type="AlphaFoldDB" id="A0A7I9V320"/>
<keyword evidence="3" id="KW-1185">Reference proteome</keyword>
<name>A0A7I9V320_9ACTN</name>
<sequence>MSSGAGTALVPRILNRTADSARVALVPGGAMVLGGDHLDVSIDVGPGCVLEVVEVGGTVAYDADGAESSWLVNITVGEGARLLWMGRETVVSTGANLVRRTTVRLAERACALLRETTVLGRSGERGGRVWQQTTVTGPRRPVLVEELELDGAHPVPGVLHGQSVMDSVLLVGRRPSEDVGAMALAEPGALARFLGSATHDSPMGRVWSDWSGELLAGDGADRAGGRR</sequence>
<dbReference type="Pfam" id="PF01774">
    <property type="entry name" value="UreD"/>
    <property type="match status" value="1"/>
</dbReference>
<protein>
    <submittedName>
        <fullName evidence="2">Urease accessory protein UreD</fullName>
    </submittedName>
</protein>
<dbReference type="InterPro" id="IPR002669">
    <property type="entry name" value="UreD"/>
</dbReference>
<organism evidence="2 3">
    <name type="scientific">Gordonia crocea</name>
    <dbReference type="NCBI Taxonomy" id="589162"/>
    <lineage>
        <taxon>Bacteria</taxon>
        <taxon>Bacillati</taxon>
        <taxon>Actinomycetota</taxon>
        <taxon>Actinomycetes</taxon>
        <taxon>Mycobacteriales</taxon>
        <taxon>Gordoniaceae</taxon>
        <taxon>Gordonia</taxon>
    </lineage>
</organism>
<dbReference type="EMBL" id="BJOU01000019">
    <property type="protein sequence ID" value="GED99440.1"/>
    <property type="molecule type" value="Genomic_DNA"/>
</dbReference>
<comment type="caution">
    <text evidence="2">The sequence shown here is derived from an EMBL/GenBank/DDBJ whole genome shotgun (WGS) entry which is preliminary data.</text>
</comment>
<dbReference type="GO" id="GO:0016151">
    <property type="term" value="F:nickel cation binding"/>
    <property type="evidence" value="ECO:0007669"/>
    <property type="project" value="InterPro"/>
</dbReference>
<reference evidence="3" key="1">
    <citation type="submission" date="2019-06" db="EMBL/GenBank/DDBJ databases">
        <title>Gordonia isolated from sludge of a wastewater treatment plant.</title>
        <authorList>
            <person name="Tamura T."/>
            <person name="Aoyama K."/>
            <person name="Kang Y."/>
            <person name="Saito S."/>
            <person name="Akiyama N."/>
            <person name="Yazawa K."/>
            <person name="Gonoi T."/>
            <person name="Mikami Y."/>
        </authorList>
    </citation>
    <scope>NUCLEOTIDE SEQUENCE [LARGE SCALE GENOMIC DNA]</scope>
    <source>
        <strain evidence="3">NBRC 107697</strain>
    </source>
</reference>
<evidence type="ECO:0000313" key="3">
    <source>
        <dbReference type="Proteomes" id="UP000444980"/>
    </source>
</evidence>
<evidence type="ECO:0000313" key="2">
    <source>
        <dbReference type="EMBL" id="GED99440.1"/>
    </source>
</evidence>
<evidence type="ECO:0000256" key="1">
    <source>
        <dbReference type="ARBA" id="ARBA00023186"/>
    </source>
</evidence>